<dbReference type="InterPro" id="IPR036873">
    <property type="entry name" value="Rhodanese-like_dom_sf"/>
</dbReference>
<dbReference type="InterPro" id="IPR052367">
    <property type="entry name" value="Thiosulfate_ST/Rhodanese-like"/>
</dbReference>
<dbReference type="PANTHER" id="PTHR45431:SF3">
    <property type="entry name" value="RHODANESE-LIKE DOMAIN-CONTAINING PROTEIN 15, CHLOROPLASTIC"/>
    <property type="match status" value="1"/>
</dbReference>
<sequence length="113" mass="12629">MSQEALKVKRFITLTFALIFSSCVFAETAWIDVRTDAEYSAGHVDGAIRIPYQDIGSEIGSLFQNKEQEIILYCRSGRRAGVALNTLKEMGYTNVRNVGSLSNAKRLHASQRQ</sequence>
<evidence type="ECO:0000313" key="3">
    <source>
        <dbReference type="EMBL" id="MBB1487725.1"/>
    </source>
</evidence>
<name>A0A839IR21_9GAMM</name>
<feature type="domain" description="Rhodanese" evidence="2">
    <location>
        <begin position="24"/>
        <end position="110"/>
    </location>
</feature>
<dbReference type="InterPro" id="IPR001763">
    <property type="entry name" value="Rhodanese-like_dom"/>
</dbReference>
<dbReference type="Proteomes" id="UP000565262">
    <property type="component" value="Unassembled WGS sequence"/>
</dbReference>
<comment type="caution">
    <text evidence="3">The sequence shown here is derived from an EMBL/GenBank/DDBJ whole genome shotgun (WGS) entry which is preliminary data.</text>
</comment>
<gene>
    <name evidence="3" type="ORF">H4O21_14030</name>
</gene>
<reference evidence="3 4" key="1">
    <citation type="submission" date="2020-08" db="EMBL/GenBank/DDBJ databases">
        <title>Oceanospirillum sp. nov. isolated from marine sediment.</title>
        <authorList>
            <person name="Ji X."/>
        </authorList>
    </citation>
    <scope>NUCLEOTIDE SEQUENCE [LARGE SCALE GENOMIC DNA]</scope>
    <source>
        <strain evidence="3 4">D5</strain>
    </source>
</reference>
<feature type="signal peptide" evidence="1">
    <location>
        <begin position="1"/>
        <end position="26"/>
    </location>
</feature>
<proteinExistence type="predicted"/>
<dbReference type="Gene3D" id="3.40.250.10">
    <property type="entry name" value="Rhodanese-like domain"/>
    <property type="match status" value="1"/>
</dbReference>
<dbReference type="AlphaFoldDB" id="A0A839IR21"/>
<dbReference type="EMBL" id="JACJFM010000018">
    <property type="protein sequence ID" value="MBB1487725.1"/>
    <property type="molecule type" value="Genomic_DNA"/>
</dbReference>
<evidence type="ECO:0000259" key="2">
    <source>
        <dbReference type="PROSITE" id="PS50206"/>
    </source>
</evidence>
<accession>A0A839IR21</accession>
<keyword evidence="4" id="KW-1185">Reference proteome</keyword>
<feature type="chain" id="PRO_5032356798" evidence="1">
    <location>
        <begin position="27"/>
        <end position="113"/>
    </location>
</feature>
<dbReference type="SUPFAM" id="SSF52821">
    <property type="entry name" value="Rhodanese/Cell cycle control phosphatase"/>
    <property type="match status" value="1"/>
</dbReference>
<keyword evidence="1" id="KW-0732">Signal</keyword>
<evidence type="ECO:0000256" key="1">
    <source>
        <dbReference type="SAM" id="SignalP"/>
    </source>
</evidence>
<protein>
    <submittedName>
        <fullName evidence="3">Rhodanese-like domain-containing protein</fullName>
    </submittedName>
</protein>
<dbReference type="PANTHER" id="PTHR45431">
    <property type="entry name" value="RHODANESE-LIKE DOMAIN-CONTAINING PROTEIN 15, CHLOROPLASTIC"/>
    <property type="match status" value="1"/>
</dbReference>
<organism evidence="3 4">
    <name type="scientific">Oceanospirillum sediminis</name>
    <dbReference type="NCBI Taxonomy" id="2760088"/>
    <lineage>
        <taxon>Bacteria</taxon>
        <taxon>Pseudomonadati</taxon>
        <taxon>Pseudomonadota</taxon>
        <taxon>Gammaproteobacteria</taxon>
        <taxon>Oceanospirillales</taxon>
        <taxon>Oceanospirillaceae</taxon>
        <taxon>Oceanospirillum</taxon>
    </lineage>
</organism>
<dbReference type="PROSITE" id="PS50206">
    <property type="entry name" value="RHODANESE_3"/>
    <property type="match status" value="1"/>
</dbReference>
<dbReference type="Pfam" id="PF00581">
    <property type="entry name" value="Rhodanese"/>
    <property type="match status" value="1"/>
</dbReference>
<evidence type="ECO:0000313" key="4">
    <source>
        <dbReference type="Proteomes" id="UP000565262"/>
    </source>
</evidence>
<dbReference type="SMART" id="SM00450">
    <property type="entry name" value="RHOD"/>
    <property type="match status" value="1"/>
</dbReference>
<dbReference type="CDD" id="cd00158">
    <property type="entry name" value="RHOD"/>
    <property type="match status" value="1"/>
</dbReference>
<dbReference type="PROSITE" id="PS51257">
    <property type="entry name" value="PROKAR_LIPOPROTEIN"/>
    <property type="match status" value="1"/>
</dbReference>